<evidence type="ECO:0000313" key="2">
    <source>
        <dbReference type="EMBL" id="JAP98872.1"/>
    </source>
</evidence>
<name>A0A0A9VUK1_LYGHE</name>
<proteinExistence type="predicted"/>
<reference evidence="1" key="1">
    <citation type="journal article" date="2014" name="PLoS ONE">
        <title>Transcriptome-Based Identification of ABC Transporters in the Western Tarnished Plant Bug Lygus hesperus.</title>
        <authorList>
            <person name="Hull J.J."/>
            <person name="Chaney K."/>
            <person name="Geib S.M."/>
            <person name="Fabrick J.A."/>
            <person name="Brent C.S."/>
            <person name="Walsh D."/>
            <person name="Lavine L.C."/>
        </authorList>
    </citation>
    <scope>NUCLEOTIDE SEQUENCE</scope>
</reference>
<sequence>MTTSTSSFASPFSANNATAASAAPTAVNLFTFGAAPPTAVAAAAPAPSYNGNITNSTPANPFAVSVGSVSTVCSHSNNPFGGFSATNNVNDNSNTALNAFSGMSAVPGGGSATAAAAAGTDILGTTRRKTTRRRY</sequence>
<dbReference type="EMBL" id="GDHC01019756">
    <property type="protein sequence ID" value="JAP98872.1"/>
    <property type="molecule type" value="Transcribed_RNA"/>
</dbReference>
<dbReference type="EMBL" id="GBHO01044220">
    <property type="protein sequence ID" value="JAF99383.1"/>
    <property type="molecule type" value="Transcribed_RNA"/>
</dbReference>
<gene>
    <name evidence="1" type="ORF">CM83_47760</name>
    <name evidence="2" type="ORF">g.50593</name>
</gene>
<reference evidence="1" key="2">
    <citation type="submission" date="2014-07" db="EMBL/GenBank/DDBJ databases">
        <authorList>
            <person name="Hull J."/>
        </authorList>
    </citation>
    <scope>NUCLEOTIDE SEQUENCE</scope>
</reference>
<accession>A0A0A9VUK1</accession>
<reference evidence="2" key="3">
    <citation type="journal article" date="2016" name="Gigascience">
        <title>De novo construction of an expanded transcriptome assembly for the western tarnished plant bug, Lygus hesperus.</title>
        <authorList>
            <person name="Tassone E.E."/>
            <person name="Geib S.M."/>
            <person name="Hall B."/>
            <person name="Fabrick J.A."/>
            <person name="Brent C.S."/>
            <person name="Hull J.J."/>
        </authorList>
    </citation>
    <scope>NUCLEOTIDE SEQUENCE</scope>
</reference>
<dbReference type="AlphaFoldDB" id="A0A0A9VUK1"/>
<protein>
    <submittedName>
        <fullName evidence="1">Uncharacterized protein</fullName>
    </submittedName>
</protein>
<organism evidence="1">
    <name type="scientific">Lygus hesperus</name>
    <name type="common">Western plant bug</name>
    <dbReference type="NCBI Taxonomy" id="30085"/>
    <lineage>
        <taxon>Eukaryota</taxon>
        <taxon>Metazoa</taxon>
        <taxon>Ecdysozoa</taxon>
        <taxon>Arthropoda</taxon>
        <taxon>Hexapoda</taxon>
        <taxon>Insecta</taxon>
        <taxon>Pterygota</taxon>
        <taxon>Neoptera</taxon>
        <taxon>Paraneoptera</taxon>
        <taxon>Hemiptera</taxon>
        <taxon>Heteroptera</taxon>
        <taxon>Panheteroptera</taxon>
        <taxon>Cimicomorpha</taxon>
        <taxon>Miridae</taxon>
        <taxon>Mirini</taxon>
        <taxon>Lygus</taxon>
    </lineage>
</organism>
<evidence type="ECO:0000313" key="1">
    <source>
        <dbReference type="EMBL" id="JAF99383.1"/>
    </source>
</evidence>